<proteinExistence type="inferred from homology"/>
<keyword evidence="3 5" id="KW-0663">Pyridoxal phosphate</keyword>
<dbReference type="PROSITE" id="PS00770">
    <property type="entry name" value="AA_TRANSFER_CLASS_4"/>
    <property type="match status" value="1"/>
</dbReference>
<keyword evidence="6" id="KW-0808">Transferase</keyword>
<comment type="similarity">
    <text evidence="2 4">Belongs to the class-IV pyridoxal-phosphate-dependent aminotransferase family.</text>
</comment>
<evidence type="ECO:0000313" key="6">
    <source>
        <dbReference type="EMBL" id="MBI5170740.1"/>
    </source>
</evidence>
<dbReference type="Gene3D" id="3.30.470.10">
    <property type="match status" value="1"/>
</dbReference>
<sequence>MSWPLAPGARQPDTPIWANGRIVRGDEAATSLFDRGTRDGGGIFETLRVYDGRPFAWQRHMERLVLAAAELGFPVPPRPSAMRDAIGELLDAQSLRDAVVRITVTRGIAGGRPTRAGAWIDAQPLGARLWRGTRSGDAAAIVSPLVFDLGWMGAYKTTSRMAWDLAREQAIAIGADEALLVSSSGELLEGSASNVFVVKGGEVLTPPLSSRILPGVTRAVVLQLCAELGIPARECVLQAGGLRECESLFLTNSVQEILPVATLDGRALPSRDVPQRLLAAYREHVAAQRD</sequence>
<comment type="caution">
    <text evidence="6">The sequence shown here is derived from an EMBL/GenBank/DDBJ whole genome shotgun (WGS) entry which is preliminary data.</text>
</comment>
<gene>
    <name evidence="6" type="ORF">HZA61_14725</name>
</gene>
<dbReference type="PANTHER" id="PTHR42743">
    <property type="entry name" value="AMINO-ACID AMINOTRANSFERASE"/>
    <property type="match status" value="1"/>
</dbReference>
<dbReference type="GO" id="GO:0005829">
    <property type="term" value="C:cytosol"/>
    <property type="evidence" value="ECO:0007669"/>
    <property type="project" value="TreeGrafter"/>
</dbReference>
<keyword evidence="6" id="KW-0032">Aminotransferase</keyword>
<dbReference type="FunFam" id="3.20.10.10:FF:000002">
    <property type="entry name" value="D-alanine aminotransferase"/>
    <property type="match status" value="1"/>
</dbReference>
<dbReference type="GO" id="GO:0046394">
    <property type="term" value="P:carboxylic acid biosynthetic process"/>
    <property type="evidence" value="ECO:0007669"/>
    <property type="project" value="UniProtKB-ARBA"/>
</dbReference>
<dbReference type="Proteomes" id="UP000696931">
    <property type="component" value="Unassembled WGS sequence"/>
</dbReference>
<organism evidence="6 7">
    <name type="scientific">Eiseniibacteriota bacterium</name>
    <dbReference type="NCBI Taxonomy" id="2212470"/>
    <lineage>
        <taxon>Bacteria</taxon>
        <taxon>Candidatus Eiseniibacteriota</taxon>
    </lineage>
</organism>
<comment type="cofactor">
    <cofactor evidence="1 5">
        <name>pyridoxal 5'-phosphate</name>
        <dbReference type="ChEBI" id="CHEBI:597326"/>
    </cofactor>
</comment>
<evidence type="ECO:0000256" key="4">
    <source>
        <dbReference type="RuleBase" id="RU004106"/>
    </source>
</evidence>
<name>A0A933W338_UNCEI</name>
<protein>
    <submittedName>
        <fullName evidence="6">Aminotransferase class IV</fullName>
    </submittedName>
</protein>
<dbReference type="InterPro" id="IPR001544">
    <property type="entry name" value="Aminotrans_IV"/>
</dbReference>
<dbReference type="InterPro" id="IPR018300">
    <property type="entry name" value="Aminotrans_IV_CS"/>
</dbReference>
<dbReference type="InterPro" id="IPR036038">
    <property type="entry name" value="Aminotransferase-like"/>
</dbReference>
<dbReference type="EMBL" id="JACRIW010000108">
    <property type="protein sequence ID" value="MBI5170740.1"/>
    <property type="molecule type" value="Genomic_DNA"/>
</dbReference>
<reference evidence="6" key="1">
    <citation type="submission" date="2020-07" db="EMBL/GenBank/DDBJ databases">
        <title>Huge and variable diversity of episymbiotic CPR bacteria and DPANN archaea in groundwater ecosystems.</title>
        <authorList>
            <person name="He C.Y."/>
            <person name="Keren R."/>
            <person name="Whittaker M."/>
            <person name="Farag I.F."/>
            <person name="Doudna J."/>
            <person name="Cate J.H.D."/>
            <person name="Banfield J.F."/>
        </authorList>
    </citation>
    <scope>NUCLEOTIDE SEQUENCE</scope>
    <source>
        <strain evidence="6">NC_groundwater_1813_Pr3_B-0.1um_71_17</strain>
    </source>
</reference>
<evidence type="ECO:0000256" key="3">
    <source>
        <dbReference type="ARBA" id="ARBA00022898"/>
    </source>
</evidence>
<dbReference type="GO" id="GO:0008652">
    <property type="term" value="P:amino acid biosynthetic process"/>
    <property type="evidence" value="ECO:0007669"/>
    <property type="project" value="UniProtKB-ARBA"/>
</dbReference>
<evidence type="ECO:0000256" key="5">
    <source>
        <dbReference type="RuleBase" id="RU004516"/>
    </source>
</evidence>
<dbReference type="PANTHER" id="PTHR42743:SF11">
    <property type="entry name" value="AMINODEOXYCHORISMATE LYASE"/>
    <property type="match status" value="1"/>
</dbReference>
<dbReference type="InterPro" id="IPR043132">
    <property type="entry name" value="BCAT-like_C"/>
</dbReference>
<dbReference type="GO" id="GO:0008483">
    <property type="term" value="F:transaminase activity"/>
    <property type="evidence" value="ECO:0007669"/>
    <property type="project" value="UniProtKB-KW"/>
</dbReference>
<dbReference type="Pfam" id="PF01063">
    <property type="entry name" value="Aminotran_4"/>
    <property type="match status" value="1"/>
</dbReference>
<dbReference type="AlphaFoldDB" id="A0A933W338"/>
<evidence type="ECO:0000256" key="2">
    <source>
        <dbReference type="ARBA" id="ARBA00009320"/>
    </source>
</evidence>
<dbReference type="Gene3D" id="3.20.10.10">
    <property type="entry name" value="D-amino Acid Aminotransferase, subunit A, domain 2"/>
    <property type="match status" value="1"/>
</dbReference>
<dbReference type="SUPFAM" id="SSF56752">
    <property type="entry name" value="D-aminoacid aminotransferase-like PLP-dependent enzymes"/>
    <property type="match status" value="1"/>
</dbReference>
<dbReference type="InterPro" id="IPR043131">
    <property type="entry name" value="BCAT-like_N"/>
</dbReference>
<evidence type="ECO:0000256" key="1">
    <source>
        <dbReference type="ARBA" id="ARBA00001933"/>
    </source>
</evidence>
<evidence type="ECO:0000313" key="7">
    <source>
        <dbReference type="Proteomes" id="UP000696931"/>
    </source>
</evidence>
<dbReference type="CDD" id="cd00449">
    <property type="entry name" value="PLPDE_IV"/>
    <property type="match status" value="1"/>
</dbReference>
<accession>A0A933W338</accession>
<dbReference type="InterPro" id="IPR050571">
    <property type="entry name" value="Class-IV_PLP-Dep_Aminotrnsfr"/>
</dbReference>